<feature type="transmembrane region" description="Helical" evidence="7">
    <location>
        <begin position="124"/>
        <end position="142"/>
    </location>
</feature>
<feature type="transmembrane region" description="Helical" evidence="7">
    <location>
        <begin position="154"/>
        <end position="176"/>
    </location>
</feature>
<dbReference type="PROSITE" id="PS51257">
    <property type="entry name" value="PROKAR_LIPOPROTEIN"/>
    <property type="match status" value="1"/>
</dbReference>
<reference evidence="9 10" key="1">
    <citation type="journal article" date="2014" name="Genome Announc.">
        <title>Draft Genome Sequence of the Boron-Tolerant and Moderately Halotolerant Bacterium Gracilibacillus boraciitolerans JCM 21714T.</title>
        <authorList>
            <person name="Ahmed I."/>
            <person name="Oshima K."/>
            <person name="Suda W."/>
            <person name="Kitamura K."/>
            <person name="Iida T."/>
            <person name="Ohmori Y."/>
            <person name="Fujiwara T."/>
            <person name="Hattori M."/>
            <person name="Ohkuma M."/>
        </authorList>
    </citation>
    <scope>NUCLEOTIDE SEQUENCE [LARGE SCALE GENOMIC DNA]</scope>
    <source>
        <strain evidence="9 10">JCM 21714</strain>
    </source>
</reference>
<organism evidence="9 10">
    <name type="scientific">Gracilibacillus boraciitolerans JCM 21714</name>
    <dbReference type="NCBI Taxonomy" id="1298598"/>
    <lineage>
        <taxon>Bacteria</taxon>
        <taxon>Bacillati</taxon>
        <taxon>Bacillota</taxon>
        <taxon>Bacilli</taxon>
        <taxon>Bacillales</taxon>
        <taxon>Bacillaceae</taxon>
        <taxon>Gracilibacillus</taxon>
    </lineage>
</organism>
<keyword evidence="4" id="KW-0029">Amino-acid transport</keyword>
<feature type="domain" description="Amino acid permease/ SLC12A" evidence="8">
    <location>
        <begin position="20"/>
        <end position="285"/>
    </location>
</feature>
<keyword evidence="5 7" id="KW-1133">Transmembrane helix</keyword>
<evidence type="ECO:0000256" key="2">
    <source>
        <dbReference type="ARBA" id="ARBA00022448"/>
    </source>
</evidence>
<evidence type="ECO:0000256" key="6">
    <source>
        <dbReference type="ARBA" id="ARBA00023136"/>
    </source>
</evidence>
<gene>
    <name evidence="9" type="ORF">JCM21714_1381</name>
</gene>
<feature type="transmembrane region" description="Helical" evidence="7">
    <location>
        <begin position="45"/>
        <end position="64"/>
    </location>
</feature>
<evidence type="ECO:0000313" key="9">
    <source>
        <dbReference type="EMBL" id="GAE92387.1"/>
    </source>
</evidence>
<name>W4VGP1_9BACI</name>
<feature type="transmembrane region" description="Helical" evidence="7">
    <location>
        <begin position="201"/>
        <end position="225"/>
    </location>
</feature>
<evidence type="ECO:0000256" key="4">
    <source>
        <dbReference type="ARBA" id="ARBA00022970"/>
    </source>
</evidence>
<comment type="caution">
    <text evidence="9">The sequence shown here is derived from an EMBL/GenBank/DDBJ whole genome shotgun (WGS) entry which is preliminary data.</text>
</comment>
<keyword evidence="6 7" id="KW-0472">Membrane</keyword>
<dbReference type="GO" id="GO:0005886">
    <property type="term" value="C:plasma membrane"/>
    <property type="evidence" value="ECO:0007669"/>
    <property type="project" value="UniProtKB-SubCell"/>
</dbReference>
<sequence>MPHSTHKSSNQLAWWQLALTGVGCTIGTGYFLGSSIGISLTGPSIVFSFLLAAIGTYIVFNLLAKMTAADPQEGSFCYYAEKAYGKWAGFSCGWNYWCSSILIMGSQLIALSILTKAWFPQVPLWIFATIYAVLSILVILLGTRGFDRIEDFLAVIKTAAIIMFIIIAIVTISGGISGGPSSSPGIPSGLDKLFTGSYRGFWASLIYAFYAFGGIEVIGLMAIRLKKKEDAPKAGKVMLGLLTIIYIVSIGLAVTMVSVDQFDPKESPFVTALSDYSLAFFPPFI</sequence>
<dbReference type="eggNOG" id="COG1113">
    <property type="taxonomic scope" value="Bacteria"/>
</dbReference>
<evidence type="ECO:0000259" key="8">
    <source>
        <dbReference type="Pfam" id="PF00324"/>
    </source>
</evidence>
<dbReference type="InterPro" id="IPR004841">
    <property type="entry name" value="AA-permease/SLC12A_dom"/>
</dbReference>
<feature type="transmembrane region" description="Helical" evidence="7">
    <location>
        <begin position="12"/>
        <end position="33"/>
    </location>
</feature>
<evidence type="ECO:0000256" key="5">
    <source>
        <dbReference type="ARBA" id="ARBA00022989"/>
    </source>
</evidence>
<comment type="subcellular location">
    <subcellularLocation>
        <location evidence="1">Cell membrane</location>
        <topology evidence="1">Multi-pass membrane protein</topology>
    </subcellularLocation>
</comment>
<dbReference type="Proteomes" id="UP000019102">
    <property type="component" value="Unassembled WGS sequence"/>
</dbReference>
<dbReference type="AlphaFoldDB" id="W4VGP1"/>
<dbReference type="GO" id="GO:0055085">
    <property type="term" value="P:transmembrane transport"/>
    <property type="evidence" value="ECO:0007669"/>
    <property type="project" value="InterPro"/>
</dbReference>
<evidence type="ECO:0000256" key="3">
    <source>
        <dbReference type="ARBA" id="ARBA00022692"/>
    </source>
</evidence>
<dbReference type="Pfam" id="PF00324">
    <property type="entry name" value="AA_permease"/>
    <property type="match status" value="1"/>
</dbReference>
<dbReference type="GO" id="GO:0006865">
    <property type="term" value="P:amino acid transport"/>
    <property type="evidence" value="ECO:0007669"/>
    <property type="project" value="UniProtKB-KW"/>
</dbReference>
<dbReference type="Gene3D" id="1.20.1740.10">
    <property type="entry name" value="Amino acid/polyamine transporter I"/>
    <property type="match status" value="1"/>
</dbReference>
<accession>W4VGP1</accession>
<dbReference type="PANTHER" id="PTHR43495:SF5">
    <property type="entry name" value="GAMMA-AMINOBUTYRIC ACID PERMEASE"/>
    <property type="match status" value="1"/>
</dbReference>
<keyword evidence="2" id="KW-0813">Transport</keyword>
<dbReference type="STRING" id="1298598.JCM21714_1381"/>
<feature type="transmembrane region" description="Helical" evidence="7">
    <location>
        <begin position="237"/>
        <end position="259"/>
    </location>
</feature>
<dbReference type="EMBL" id="BAVS01000004">
    <property type="protein sequence ID" value="GAE92387.1"/>
    <property type="molecule type" value="Genomic_DNA"/>
</dbReference>
<dbReference type="PANTHER" id="PTHR43495">
    <property type="entry name" value="GABA PERMEASE"/>
    <property type="match status" value="1"/>
</dbReference>
<protein>
    <submittedName>
        <fullName evidence="9">Amino acid permease</fullName>
    </submittedName>
</protein>
<evidence type="ECO:0000256" key="7">
    <source>
        <dbReference type="SAM" id="Phobius"/>
    </source>
</evidence>
<evidence type="ECO:0000313" key="10">
    <source>
        <dbReference type="Proteomes" id="UP000019102"/>
    </source>
</evidence>
<keyword evidence="3 7" id="KW-0812">Transmembrane</keyword>
<proteinExistence type="predicted"/>
<keyword evidence="10" id="KW-1185">Reference proteome</keyword>
<evidence type="ECO:0000256" key="1">
    <source>
        <dbReference type="ARBA" id="ARBA00004651"/>
    </source>
</evidence>
<feature type="transmembrane region" description="Helical" evidence="7">
    <location>
        <begin position="96"/>
        <end position="118"/>
    </location>
</feature>